<dbReference type="InterPro" id="IPR012337">
    <property type="entry name" value="RNaseH-like_sf"/>
</dbReference>
<evidence type="ECO:0000259" key="1">
    <source>
        <dbReference type="Pfam" id="PF05699"/>
    </source>
</evidence>
<evidence type="ECO:0000313" key="3">
    <source>
        <dbReference type="Proteomes" id="UP001630127"/>
    </source>
</evidence>
<protein>
    <recommendedName>
        <fullName evidence="1">HAT C-terminal dimerisation domain-containing protein</fullName>
    </recommendedName>
</protein>
<feature type="domain" description="HAT C-terminal dimerisation" evidence="1">
    <location>
        <begin position="39"/>
        <end position="122"/>
    </location>
</feature>
<dbReference type="Pfam" id="PF05699">
    <property type="entry name" value="Dimer_Tnp_hAT"/>
    <property type="match status" value="1"/>
</dbReference>
<keyword evidence="3" id="KW-1185">Reference proteome</keyword>
<dbReference type="Proteomes" id="UP001630127">
    <property type="component" value="Unassembled WGS sequence"/>
</dbReference>
<accession>A0ABD2YJ40</accession>
<sequence>MSLVDGREDINDSRSSKELKEFDNFESEEYVTSAQKSQLELYSDEPRIDRNTQPDLDILQYKKAQQFHYPDLSKMELDILAIPITTVASESAFSIGGRVLDQYRSSLKLEVIEALICTRDWIFGNEGGVLFRLLGSNRWKWVSGLVMGITG</sequence>
<gene>
    <name evidence="2" type="ORF">ACH5RR_032323</name>
</gene>
<organism evidence="2 3">
    <name type="scientific">Cinchona calisaya</name>
    <dbReference type="NCBI Taxonomy" id="153742"/>
    <lineage>
        <taxon>Eukaryota</taxon>
        <taxon>Viridiplantae</taxon>
        <taxon>Streptophyta</taxon>
        <taxon>Embryophyta</taxon>
        <taxon>Tracheophyta</taxon>
        <taxon>Spermatophyta</taxon>
        <taxon>Magnoliopsida</taxon>
        <taxon>eudicotyledons</taxon>
        <taxon>Gunneridae</taxon>
        <taxon>Pentapetalae</taxon>
        <taxon>asterids</taxon>
        <taxon>lamiids</taxon>
        <taxon>Gentianales</taxon>
        <taxon>Rubiaceae</taxon>
        <taxon>Cinchonoideae</taxon>
        <taxon>Cinchoneae</taxon>
        <taxon>Cinchona</taxon>
    </lineage>
</organism>
<comment type="caution">
    <text evidence="2">The sequence shown here is derived from an EMBL/GenBank/DDBJ whole genome shotgun (WGS) entry which is preliminary data.</text>
</comment>
<dbReference type="InterPro" id="IPR008906">
    <property type="entry name" value="HATC_C_dom"/>
</dbReference>
<dbReference type="SUPFAM" id="SSF53098">
    <property type="entry name" value="Ribonuclease H-like"/>
    <property type="match status" value="1"/>
</dbReference>
<dbReference type="PANTHER" id="PTHR23272:SF184">
    <property type="entry name" value="OS03G0311250 PROTEIN"/>
    <property type="match status" value="1"/>
</dbReference>
<reference evidence="2 3" key="1">
    <citation type="submission" date="2024-11" db="EMBL/GenBank/DDBJ databases">
        <title>A near-complete genome assembly of Cinchona calisaya.</title>
        <authorList>
            <person name="Lian D.C."/>
            <person name="Zhao X.W."/>
            <person name="Wei L."/>
        </authorList>
    </citation>
    <scope>NUCLEOTIDE SEQUENCE [LARGE SCALE GENOMIC DNA]</scope>
    <source>
        <tissue evidence="2">Nenye</tissue>
    </source>
</reference>
<name>A0ABD2YJ40_9GENT</name>
<evidence type="ECO:0000313" key="2">
    <source>
        <dbReference type="EMBL" id="KAL3506941.1"/>
    </source>
</evidence>
<proteinExistence type="predicted"/>
<dbReference type="EMBL" id="JBJUIK010000013">
    <property type="protein sequence ID" value="KAL3506941.1"/>
    <property type="molecule type" value="Genomic_DNA"/>
</dbReference>
<dbReference type="PANTHER" id="PTHR23272">
    <property type="entry name" value="BED FINGER-RELATED"/>
    <property type="match status" value="1"/>
</dbReference>
<dbReference type="AlphaFoldDB" id="A0ABD2YJ40"/>